<dbReference type="InterPro" id="IPR050920">
    <property type="entry name" value="Nematode_rcpt-like_delta"/>
</dbReference>
<name>A0A8R1ICJ7_CAEJA</name>
<keyword evidence="5 7" id="KW-0472">Membrane</keyword>
<evidence type="ECO:0000256" key="7">
    <source>
        <dbReference type="SAM" id="Phobius"/>
    </source>
</evidence>
<evidence type="ECO:0000256" key="5">
    <source>
        <dbReference type="ARBA" id="ARBA00023136"/>
    </source>
</evidence>
<feature type="transmembrane region" description="Helical" evidence="7">
    <location>
        <begin position="106"/>
        <end position="128"/>
    </location>
</feature>
<dbReference type="EnsemblMetazoa" id="CJA22924.1">
    <property type="protein sequence ID" value="CJA22924.1"/>
    <property type="gene ID" value="WBGene00178496"/>
</dbReference>
<evidence type="ECO:0000256" key="2">
    <source>
        <dbReference type="ARBA" id="ARBA00009166"/>
    </source>
</evidence>
<dbReference type="SUPFAM" id="SSF81321">
    <property type="entry name" value="Family A G protein-coupled receptor-like"/>
    <property type="match status" value="1"/>
</dbReference>
<dbReference type="AlphaFoldDB" id="A0A8R1ICJ7"/>
<evidence type="ECO:0000256" key="1">
    <source>
        <dbReference type="ARBA" id="ARBA00004141"/>
    </source>
</evidence>
<proteinExistence type="inferred from homology"/>
<evidence type="ECO:0000256" key="3">
    <source>
        <dbReference type="ARBA" id="ARBA00022692"/>
    </source>
</evidence>
<keyword evidence="4 7" id="KW-1133">Transmembrane helix</keyword>
<feature type="transmembrane region" description="Helical" evidence="7">
    <location>
        <begin position="154"/>
        <end position="178"/>
    </location>
</feature>
<evidence type="ECO:0000313" key="9">
    <source>
        <dbReference type="Proteomes" id="UP000005237"/>
    </source>
</evidence>
<reference evidence="9" key="1">
    <citation type="submission" date="2010-08" db="EMBL/GenBank/DDBJ databases">
        <authorList>
            <consortium name="Caenorhabditis japonica Sequencing Consortium"/>
            <person name="Wilson R.K."/>
        </authorList>
    </citation>
    <scope>NUCLEOTIDE SEQUENCE [LARGE SCALE GENOMIC DNA]</scope>
    <source>
        <strain evidence="9">DF5081</strain>
    </source>
</reference>
<keyword evidence="9" id="KW-1185">Reference proteome</keyword>
<comment type="similarity">
    <text evidence="2">Belongs to the nematode receptor-like protein srd family.</text>
</comment>
<comment type="subcellular location">
    <subcellularLocation>
        <location evidence="1">Membrane</location>
        <topology evidence="1">Multi-pass membrane protein</topology>
    </subcellularLocation>
</comment>
<dbReference type="Proteomes" id="UP000005237">
    <property type="component" value="Unassembled WGS sequence"/>
</dbReference>
<feature type="transmembrane region" description="Helical" evidence="7">
    <location>
        <begin position="7"/>
        <end position="29"/>
    </location>
</feature>
<evidence type="ECO:0000256" key="6">
    <source>
        <dbReference type="SAM" id="MobiDB-lite"/>
    </source>
</evidence>
<evidence type="ECO:0000256" key="4">
    <source>
        <dbReference type="ARBA" id="ARBA00022989"/>
    </source>
</evidence>
<feature type="transmembrane region" description="Helical" evidence="7">
    <location>
        <begin position="41"/>
        <end position="59"/>
    </location>
</feature>
<organism evidence="8 9">
    <name type="scientific">Caenorhabditis japonica</name>
    <dbReference type="NCBI Taxonomy" id="281687"/>
    <lineage>
        <taxon>Eukaryota</taxon>
        <taxon>Metazoa</taxon>
        <taxon>Ecdysozoa</taxon>
        <taxon>Nematoda</taxon>
        <taxon>Chromadorea</taxon>
        <taxon>Rhabditida</taxon>
        <taxon>Rhabditina</taxon>
        <taxon>Rhabditomorpha</taxon>
        <taxon>Rhabditoidea</taxon>
        <taxon>Rhabditidae</taxon>
        <taxon>Peloderinae</taxon>
        <taxon>Caenorhabditis</taxon>
    </lineage>
</organism>
<protein>
    <recommendedName>
        <fullName evidence="10">G protein-coupled receptor</fullName>
    </recommendedName>
</protein>
<dbReference type="PANTHER" id="PTHR22945">
    <property type="entry name" value="SERPENTINE RECEPTOR, CLASS D DELTA"/>
    <property type="match status" value="1"/>
</dbReference>
<sequence>MLIVFEIWHWIWAISGCGLNLLLVYVAVFKSPKAIRSYATLIINFAITDFVECFFDWFIQIRQLTYWLNFAPRDEVLPLARKWFPDYNFDEETGVISGILDVTSLWAAYGIFHLCFPIFPVYVAIFVLRRKIIQHLNANAAMMTKETKAAHSQLLRALTIQACIPAFMGIAVCSYLLGQSGVVQSPILEYTVFSALIMMPTLSPVTYLFFVKPYRQYLMRVFEKSVGKGGKGSTVSKTARFDSSGGHAGPHSQFETPATTVQ</sequence>
<accession>A0A8R1ICJ7</accession>
<dbReference type="Pfam" id="PF10317">
    <property type="entry name" value="7TM_GPCR_Srd"/>
    <property type="match status" value="1"/>
</dbReference>
<dbReference type="InterPro" id="IPR019421">
    <property type="entry name" value="7TM_GPCR_serpentine_rcpt_Srd"/>
</dbReference>
<feature type="transmembrane region" description="Helical" evidence="7">
    <location>
        <begin position="190"/>
        <end position="210"/>
    </location>
</feature>
<evidence type="ECO:0008006" key="10">
    <source>
        <dbReference type="Google" id="ProtNLM"/>
    </source>
</evidence>
<keyword evidence="3 7" id="KW-0812">Transmembrane</keyword>
<reference evidence="8" key="2">
    <citation type="submission" date="2022-06" db="UniProtKB">
        <authorList>
            <consortium name="EnsemblMetazoa"/>
        </authorList>
    </citation>
    <scope>IDENTIFICATION</scope>
    <source>
        <strain evidence="8">DF5081</strain>
    </source>
</reference>
<feature type="region of interest" description="Disordered" evidence="6">
    <location>
        <begin position="227"/>
        <end position="262"/>
    </location>
</feature>
<dbReference type="PANTHER" id="PTHR22945:SF40">
    <property type="entry name" value="SERPENTINE RECEPTOR, CLASS D (DELTA)-RELATED"/>
    <property type="match status" value="1"/>
</dbReference>
<evidence type="ECO:0000313" key="8">
    <source>
        <dbReference type="EnsemblMetazoa" id="CJA22924.1"/>
    </source>
</evidence>
<dbReference type="GO" id="GO:0016020">
    <property type="term" value="C:membrane"/>
    <property type="evidence" value="ECO:0007669"/>
    <property type="project" value="UniProtKB-SubCell"/>
</dbReference>
<feature type="compositionally biased region" description="Polar residues" evidence="6">
    <location>
        <begin position="253"/>
        <end position="262"/>
    </location>
</feature>